<dbReference type="GeneID" id="28996866"/>
<evidence type="ECO:0000313" key="3">
    <source>
        <dbReference type="Proteomes" id="UP000077315"/>
    </source>
</evidence>
<evidence type="ECO:0000313" key="2">
    <source>
        <dbReference type="EMBL" id="OAD73542.1"/>
    </source>
</evidence>
<dbReference type="Pfam" id="PF12937">
    <property type="entry name" value="F-box-like"/>
    <property type="match status" value="1"/>
</dbReference>
<dbReference type="InterPro" id="IPR001810">
    <property type="entry name" value="F-box_dom"/>
</dbReference>
<dbReference type="Gene3D" id="1.20.1280.50">
    <property type="match status" value="1"/>
</dbReference>
<dbReference type="EMBL" id="KV440981">
    <property type="protein sequence ID" value="OAD73542.1"/>
    <property type="molecule type" value="Genomic_DNA"/>
</dbReference>
<dbReference type="SMART" id="SM00256">
    <property type="entry name" value="FBOX"/>
    <property type="match status" value="1"/>
</dbReference>
<dbReference type="Proteomes" id="UP000077315">
    <property type="component" value="Unassembled WGS sequence"/>
</dbReference>
<sequence>MLKKRFIFYEVFNYISSRCRSLKHMTLDKLSILGSISKKTGFLLVDMPYTFLKTLEIGQVPYSTLEYSFFMDTNIDEKDERKRNENDSEYPISASHIIDWISVYKYIKRNRDKYLTTTKLSNKGATITLEYYQDFQSNKTDQILEDFGLYDEADQSICDKCNLSEGCGELRFGKVETVHVVRDSSLGKDINSERAKSLIKTPKLKSKIYKLQLSSNQFDDRNNCSELDSTFHFARSRLCSKSQMSKFLTLNTISELPFEILAQIADKLSTTDRLTCALTCKGWRYLFQKALLRDMQIYSYYKIQETINEIRTYRNESTSLPLLVYSLKIQHYYNMTEISSIAFSDLFVYLPNLKALELCVEPYIDIEVEIPLPKKIWKSLESLKIQYRGIYDTRPAIHLCRFINTYHMVQRLELLDEGNFGCIEFSVNDFENMHQNIRNLSSIKASIYLSPYTWSRLDNFSDTMPAFAVTSLDINFKNKSIKFSSSSQNKWNPLWLSYFGYKYPNLRSLKLTTTNTWGNSTNSDERQTIISLFQSNPNAFRHLKTFSFTVNNHFALSDLVILELLCVLRAPLRHVALNTTRNQEADCSYPLNVNRILRSFSKTLESLLLTGFTYSNHTKNPVLKLSLYCPLLTNLCIIGRNISLNLKDLLNKCVALKQLKFGGGKLFTNLNMTTKEPEQQQKEHGLQILSLEKCSANASTFKHISFRCKNLQHMTLNIVSVTELIWETTGYFLLDMSHTFLRTLKIGRIRYEISNRYIKKKDYICLTLLSQLNGHRLADKKKIDTEYPKYPYHNIDWLYTYKYCVRDDIYLLITKILPKNGANIALESYQNSRSKKAGPALKGANLYEGNDPKVYWECELFKGFGELRFGNIESVSYISQTYYRKYF</sequence>
<proteinExistence type="predicted"/>
<dbReference type="OrthoDB" id="2253782at2759"/>
<dbReference type="SUPFAM" id="SSF81383">
    <property type="entry name" value="F-box domain"/>
    <property type="match status" value="1"/>
</dbReference>
<dbReference type="InParanoid" id="A0A162U595"/>
<dbReference type="RefSeq" id="XP_018291582.1">
    <property type="nucleotide sequence ID" value="XM_018435960.1"/>
</dbReference>
<dbReference type="InterPro" id="IPR036047">
    <property type="entry name" value="F-box-like_dom_sf"/>
</dbReference>
<reference evidence="3" key="1">
    <citation type="submission" date="2015-06" db="EMBL/GenBank/DDBJ databases">
        <title>Expansion of signal transduction pathways in fungi by whole-genome duplication.</title>
        <authorList>
            <consortium name="DOE Joint Genome Institute"/>
            <person name="Corrochano L.M."/>
            <person name="Kuo A."/>
            <person name="Marcet-Houben M."/>
            <person name="Polaino S."/>
            <person name="Salamov A."/>
            <person name="Villalobos J.M."/>
            <person name="Alvarez M.I."/>
            <person name="Avalos J."/>
            <person name="Benito E.P."/>
            <person name="Benoit I."/>
            <person name="Burger G."/>
            <person name="Camino L.P."/>
            <person name="Canovas D."/>
            <person name="Cerda-Olmedo E."/>
            <person name="Cheng J.-F."/>
            <person name="Dominguez A."/>
            <person name="Elias M."/>
            <person name="Eslava A.P."/>
            <person name="Glaser F."/>
            <person name="Grimwood J."/>
            <person name="Gutierrez G."/>
            <person name="Heitman J."/>
            <person name="Henrissat B."/>
            <person name="Iturriaga E.A."/>
            <person name="Lang B.F."/>
            <person name="Lavin J.L."/>
            <person name="Lee S."/>
            <person name="Li W."/>
            <person name="Lindquist E."/>
            <person name="Lopez-Garcia S."/>
            <person name="Luque E.M."/>
            <person name="Marcos A.T."/>
            <person name="Martin J."/>
            <person name="McCluskey K."/>
            <person name="Medina H.R."/>
            <person name="Miralles-Duran A."/>
            <person name="Miyazaki A."/>
            <person name="Munoz-Torres E."/>
            <person name="Oguiza J.A."/>
            <person name="Ohm R."/>
            <person name="Olmedo M."/>
            <person name="Orejas M."/>
            <person name="Ortiz-Castellanos L."/>
            <person name="Pisabarro A.G."/>
            <person name="Rodriguez-Romero J."/>
            <person name="Ruiz-Herrera J."/>
            <person name="Ruiz-Vazquez R."/>
            <person name="Sanz C."/>
            <person name="Schackwitz W."/>
            <person name="Schmutz J."/>
            <person name="Shahriari M."/>
            <person name="Shelest E."/>
            <person name="Silva-Franco F."/>
            <person name="Soanes D."/>
            <person name="Syed K."/>
            <person name="Tagua V.G."/>
            <person name="Talbot N.J."/>
            <person name="Thon M."/>
            <person name="De vries R.P."/>
            <person name="Wiebenga A."/>
            <person name="Yadav J.S."/>
            <person name="Braun E.L."/>
            <person name="Baker S."/>
            <person name="Garre V."/>
            <person name="Horwitz B."/>
            <person name="Torres-Martinez S."/>
            <person name="Idnurm A."/>
            <person name="Herrera-Estrella A."/>
            <person name="Gabaldon T."/>
            <person name="Grigoriev I.V."/>
        </authorList>
    </citation>
    <scope>NUCLEOTIDE SEQUENCE [LARGE SCALE GENOMIC DNA]</scope>
    <source>
        <strain evidence="3">NRRL 1555(-)</strain>
    </source>
</reference>
<organism evidence="2 3">
    <name type="scientific">Phycomyces blakesleeanus (strain ATCC 8743b / DSM 1359 / FGSC 10004 / NBRC 33097 / NRRL 1555)</name>
    <dbReference type="NCBI Taxonomy" id="763407"/>
    <lineage>
        <taxon>Eukaryota</taxon>
        <taxon>Fungi</taxon>
        <taxon>Fungi incertae sedis</taxon>
        <taxon>Mucoromycota</taxon>
        <taxon>Mucoromycotina</taxon>
        <taxon>Mucoromycetes</taxon>
        <taxon>Mucorales</taxon>
        <taxon>Phycomycetaceae</taxon>
        <taxon>Phycomyces</taxon>
    </lineage>
</organism>
<dbReference type="VEuPathDB" id="FungiDB:PHYBLDRAFT_168886"/>
<accession>A0A162U595</accession>
<name>A0A162U595_PHYB8</name>
<dbReference type="AlphaFoldDB" id="A0A162U595"/>
<dbReference type="CDD" id="cd09917">
    <property type="entry name" value="F-box_SF"/>
    <property type="match status" value="1"/>
</dbReference>
<feature type="domain" description="F-box" evidence="1">
    <location>
        <begin position="250"/>
        <end position="295"/>
    </location>
</feature>
<evidence type="ECO:0000259" key="1">
    <source>
        <dbReference type="PROSITE" id="PS50181"/>
    </source>
</evidence>
<dbReference type="PROSITE" id="PS50181">
    <property type="entry name" value="FBOX"/>
    <property type="match status" value="1"/>
</dbReference>
<protein>
    <recommendedName>
        <fullName evidence="1">F-box domain-containing protein</fullName>
    </recommendedName>
</protein>
<gene>
    <name evidence="2" type="ORF">PHYBLDRAFT_168886</name>
</gene>
<keyword evidence="3" id="KW-1185">Reference proteome</keyword>